<feature type="region of interest" description="Disordered" evidence="1">
    <location>
        <begin position="68"/>
        <end position="110"/>
    </location>
</feature>
<dbReference type="OrthoDB" id="6274432at2759"/>
<evidence type="ECO:0000313" key="3">
    <source>
        <dbReference type="Proteomes" id="UP000281553"/>
    </source>
</evidence>
<evidence type="ECO:0000256" key="1">
    <source>
        <dbReference type="SAM" id="MobiDB-lite"/>
    </source>
</evidence>
<keyword evidence="3" id="KW-1185">Reference proteome</keyword>
<dbReference type="Proteomes" id="UP000281553">
    <property type="component" value="Unassembled WGS sequence"/>
</dbReference>
<dbReference type="EMBL" id="UYRU01051521">
    <property type="protein sequence ID" value="VDN11474.1"/>
    <property type="molecule type" value="Genomic_DNA"/>
</dbReference>
<proteinExistence type="predicted"/>
<feature type="compositionally biased region" description="Polar residues" evidence="1">
    <location>
        <begin position="96"/>
        <end position="110"/>
    </location>
</feature>
<accession>A0A3P7L483</accession>
<evidence type="ECO:0000313" key="2">
    <source>
        <dbReference type="EMBL" id="VDN11474.1"/>
    </source>
</evidence>
<organism evidence="2 3">
    <name type="scientific">Dibothriocephalus latus</name>
    <name type="common">Fish tapeworm</name>
    <name type="synonym">Diphyllobothrium latum</name>
    <dbReference type="NCBI Taxonomy" id="60516"/>
    <lineage>
        <taxon>Eukaryota</taxon>
        <taxon>Metazoa</taxon>
        <taxon>Spiralia</taxon>
        <taxon>Lophotrochozoa</taxon>
        <taxon>Platyhelminthes</taxon>
        <taxon>Cestoda</taxon>
        <taxon>Eucestoda</taxon>
        <taxon>Diphyllobothriidea</taxon>
        <taxon>Diphyllobothriidae</taxon>
        <taxon>Dibothriocephalus</taxon>
    </lineage>
</organism>
<sequence>MPNLQLAAHIGETGHGFDIQGSTIIGRGNSKAERLTLEAWYSDANSVNRNLDLPAAYKVLRQYVSKGRNKAKPNVRIANEEEPTTNRPEEEAGSPGPSTLGTRHYTNYCS</sequence>
<protein>
    <submittedName>
        <fullName evidence="2">Uncharacterized protein</fullName>
    </submittedName>
</protein>
<gene>
    <name evidence="2" type="ORF">DILT_LOCUS7305</name>
</gene>
<reference evidence="2 3" key="1">
    <citation type="submission" date="2018-11" db="EMBL/GenBank/DDBJ databases">
        <authorList>
            <consortium name="Pathogen Informatics"/>
        </authorList>
    </citation>
    <scope>NUCLEOTIDE SEQUENCE [LARGE SCALE GENOMIC DNA]</scope>
</reference>
<name>A0A3P7L483_DIBLA</name>
<dbReference type="AlphaFoldDB" id="A0A3P7L483"/>